<keyword evidence="2" id="KW-0175">Coiled coil</keyword>
<feature type="domain" description="Autophagy-related protein 16" evidence="4">
    <location>
        <begin position="39"/>
        <end position="233"/>
    </location>
</feature>
<comment type="caution">
    <text evidence="5">The sequence shown here is derived from an EMBL/GenBank/DDBJ whole genome shotgun (WGS) entry which is preliminary data.</text>
</comment>
<dbReference type="Gene3D" id="1.20.5.170">
    <property type="match status" value="1"/>
</dbReference>
<keyword evidence="6" id="KW-1185">Reference proteome</keyword>
<protein>
    <submittedName>
        <fullName evidence="5">Autophagy-related protein 16</fullName>
    </submittedName>
</protein>
<dbReference type="EMBL" id="JAULSW010000007">
    <property type="protein sequence ID" value="KAK3375406.1"/>
    <property type="molecule type" value="Genomic_DNA"/>
</dbReference>
<name>A0AAE0KG90_9PEZI</name>
<dbReference type="InterPro" id="IPR013923">
    <property type="entry name" value="Autophagy-rel_prot_16_dom"/>
</dbReference>
<feature type="compositionally biased region" description="Low complexity" evidence="3">
    <location>
        <begin position="97"/>
        <end position="111"/>
    </location>
</feature>
<comment type="similarity">
    <text evidence="1">Belongs to the ATG16 family.</text>
</comment>
<accession>A0AAE0KG90</accession>
<feature type="coiled-coil region" evidence="2">
    <location>
        <begin position="130"/>
        <end position="220"/>
    </location>
</feature>
<organism evidence="5 6">
    <name type="scientific">Podospora didyma</name>
    <dbReference type="NCBI Taxonomy" id="330526"/>
    <lineage>
        <taxon>Eukaryota</taxon>
        <taxon>Fungi</taxon>
        <taxon>Dikarya</taxon>
        <taxon>Ascomycota</taxon>
        <taxon>Pezizomycotina</taxon>
        <taxon>Sordariomycetes</taxon>
        <taxon>Sordariomycetidae</taxon>
        <taxon>Sordariales</taxon>
        <taxon>Podosporaceae</taxon>
        <taxon>Podospora</taxon>
    </lineage>
</organism>
<evidence type="ECO:0000259" key="4">
    <source>
        <dbReference type="Pfam" id="PF08614"/>
    </source>
</evidence>
<reference evidence="5" key="2">
    <citation type="submission" date="2023-06" db="EMBL/GenBank/DDBJ databases">
        <authorList>
            <consortium name="Lawrence Berkeley National Laboratory"/>
            <person name="Haridas S."/>
            <person name="Hensen N."/>
            <person name="Bonometti L."/>
            <person name="Westerberg I."/>
            <person name="Brannstrom I.O."/>
            <person name="Guillou S."/>
            <person name="Cros-Aarteil S."/>
            <person name="Calhoun S."/>
            <person name="Kuo A."/>
            <person name="Mondo S."/>
            <person name="Pangilinan J."/>
            <person name="Riley R."/>
            <person name="LaButti K."/>
            <person name="Andreopoulos B."/>
            <person name="Lipzen A."/>
            <person name="Chen C."/>
            <person name="Yanf M."/>
            <person name="Daum C."/>
            <person name="Ng V."/>
            <person name="Clum A."/>
            <person name="Steindorff A."/>
            <person name="Ohm R."/>
            <person name="Martin F."/>
            <person name="Silar P."/>
            <person name="Natvig D."/>
            <person name="Lalanne C."/>
            <person name="Gautier V."/>
            <person name="Ament-velasquez S.L."/>
            <person name="Kruys A."/>
            <person name="Hutchinson M.I."/>
            <person name="Powell A.J."/>
            <person name="Barry K."/>
            <person name="Miller A.N."/>
            <person name="Grigoriev I.V."/>
            <person name="Debuchy R."/>
            <person name="Gladieux P."/>
            <person name="Thoren M.H."/>
            <person name="Johannesson H."/>
        </authorList>
    </citation>
    <scope>NUCLEOTIDE SEQUENCE</scope>
    <source>
        <strain evidence="5">CBS 232.78</strain>
    </source>
</reference>
<proteinExistence type="inferred from homology"/>
<evidence type="ECO:0000256" key="1">
    <source>
        <dbReference type="ARBA" id="ARBA00005331"/>
    </source>
</evidence>
<dbReference type="Proteomes" id="UP001285441">
    <property type="component" value="Unassembled WGS sequence"/>
</dbReference>
<evidence type="ECO:0000256" key="3">
    <source>
        <dbReference type="SAM" id="MobiDB-lite"/>
    </source>
</evidence>
<dbReference type="AlphaFoldDB" id="A0AAE0KG90"/>
<evidence type="ECO:0000256" key="2">
    <source>
        <dbReference type="SAM" id="Coils"/>
    </source>
</evidence>
<reference evidence="5" key="1">
    <citation type="journal article" date="2023" name="Mol. Phylogenet. Evol.">
        <title>Genome-scale phylogeny and comparative genomics of the fungal order Sordariales.</title>
        <authorList>
            <person name="Hensen N."/>
            <person name="Bonometti L."/>
            <person name="Westerberg I."/>
            <person name="Brannstrom I.O."/>
            <person name="Guillou S."/>
            <person name="Cros-Aarteil S."/>
            <person name="Calhoun S."/>
            <person name="Haridas S."/>
            <person name="Kuo A."/>
            <person name="Mondo S."/>
            <person name="Pangilinan J."/>
            <person name="Riley R."/>
            <person name="LaButti K."/>
            <person name="Andreopoulos B."/>
            <person name="Lipzen A."/>
            <person name="Chen C."/>
            <person name="Yan M."/>
            <person name="Daum C."/>
            <person name="Ng V."/>
            <person name="Clum A."/>
            <person name="Steindorff A."/>
            <person name="Ohm R.A."/>
            <person name="Martin F."/>
            <person name="Silar P."/>
            <person name="Natvig D.O."/>
            <person name="Lalanne C."/>
            <person name="Gautier V."/>
            <person name="Ament-Velasquez S.L."/>
            <person name="Kruys A."/>
            <person name="Hutchinson M.I."/>
            <person name="Powell A.J."/>
            <person name="Barry K."/>
            <person name="Miller A.N."/>
            <person name="Grigoriev I.V."/>
            <person name="Debuchy R."/>
            <person name="Gladieux P."/>
            <person name="Hiltunen Thoren M."/>
            <person name="Johannesson H."/>
        </authorList>
    </citation>
    <scope>NUCLEOTIDE SEQUENCE</scope>
    <source>
        <strain evidence="5">CBS 232.78</strain>
    </source>
</reference>
<dbReference type="CDD" id="cd22887">
    <property type="entry name" value="Atg16_CCD"/>
    <property type="match status" value="1"/>
</dbReference>
<feature type="region of interest" description="Disordered" evidence="3">
    <location>
        <begin position="80"/>
        <end position="111"/>
    </location>
</feature>
<evidence type="ECO:0000313" key="6">
    <source>
        <dbReference type="Proteomes" id="UP001285441"/>
    </source>
</evidence>
<dbReference type="Pfam" id="PF08614">
    <property type="entry name" value="ATG16"/>
    <property type="match status" value="1"/>
</dbReference>
<evidence type="ECO:0000313" key="5">
    <source>
        <dbReference type="EMBL" id="KAK3375406.1"/>
    </source>
</evidence>
<gene>
    <name evidence="5" type="ORF">B0H63DRAFT_482829</name>
</gene>
<sequence>MLFCPLNCVPLLISSFRFSIHHKNPHFSTSGAMSGWREEYLKGVRDADEQHNNPANRELIDACSELVDRVAALEAEKSALQSASEAAPHGPAIASRGTPPTGTTPDTAITAETPVIARLRLDLAEALRGRGQFQTRLQAAEDELVRLRAKTAAESKLIRELTSERRTLMTKIRDREEELRGKTKMVADAHDEMTVLNMELNMETKRRREKEAENKQLVDRYMRRVAQEADAMNKSNEPLFTKKR</sequence>